<keyword evidence="2" id="KW-0067">ATP-binding</keyword>
<gene>
    <name evidence="2" type="ORF">BDK63_003671</name>
</gene>
<keyword evidence="3" id="KW-1185">Reference proteome</keyword>
<evidence type="ECO:0000313" key="2">
    <source>
        <dbReference type="EMBL" id="MBB3332766.1"/>
    </source>
</evidence>
<dbReference type="AlphaFoldDB" id="A0A7W5PD89"/>
<dbReference type="Proteomes" id="UP000553442">
    <property type="component" value="Unassembled WGS sequence"/>
</dbReference>
<dbReference type="InterPro" id="IPR050742">
    <property type="entry name" value="Helicase_Restrict-Modif_Enz"/>
</dbReference>
<evidence type="ECO:0000256" key="1">
    <source>
        <dbReference type="SAM" id="MobiDB-lite"/>
    </source>
</evidence>
<feature type="region of interest" description="Disordered" evidence="1">
    <location>
        <begin position="151"/>
        <end position="208"/>
    </location>
</feature>
<reference evidence="2 3" key="1">
    <citation type="submission" date="2020-08" db="EMBL/GenBank/DDBJ databases">
        <title>Genomic Encyclopedia of Archaeal and Bacterial Type Strains, Phase II (KMG-II): from individual species to whole genera.</title>
        <authorList>
            <person name="Goeker M."/>
        </authorList>
    </citation>
    <scope>NUCLEOTIDE SEQUENCE [LARGE SCALE GENOMIC DNA]</scope>
    <source>
        <strain evidence="2 3">5AG</strain>
    </source>
</reference>
<protein>
    <submittedName>
        <fullName evidence="2">Superfamily II DNA or RNA helicase</fullName>
    </submittedName>
</protein>
<dbReference type="SUPFAM" id="SSF52540">
    <property type="entry name" value="P-loop containing nucleoside triphosphate hydrolases"/>
    <property type="match status" value="1"/>
</dbReference>
<dbReference type="InterPro" id="IPR027417">
    <property type="entry name" value="P-loop_NTPase"/>
</dbReference>
<organism evidence="2 3">
    <name type="scientific">Halomonas campaniensis</name>
    <dbReference type="NCBI Taxonomy" id="213554"/>
    <lineage>
        <taxon>Bacteria</taxon>
        <taxon>Pseudomonadati</taxon>
        <taxon>Pseudomonadota</taxon>
        <taxon>Gammaproteobacteria</taxon>
        <taxon>Oceanospirillales</taxon>
        <taxon>Halomonadaceae</taxon>
        <taxon>Halomonas</taxon>
    </lineage>
</organism>
<keyword evidence="2" id="KW-0347">Helicase</keyword>
<dbReference type="GO" id="GO:0005829">
    <property type="term" value="C:cytosol"/>
    <property type="evidence" value="ECO:0007669"/>
    <property type="project" value="TreeGrafter"/>
</dbReference>
<dbReference type="GO" id="GO:0004386">
    <property type="term" value="F:helicase activity"/>
    <property type="evidence" value="ECO:0007669"/>
    <property type="project" value="UniProtKB-KW"/>
</dbReference>
<dbReference type="EMBL" id="JACHZF010000066">
    <property type="protein sequence ID" value="MBB3332766.1"/>
    <property type="molecule type" value="Genomic_DNA"/>
</dbReference>
<accession>A0A7W5PD89</accession>
<keyword evidence="2" id="KW-0547">Nucleotide-binding</keyword>
<name>A0A7W5PD89_9GAMM</name>
<dbReference type="RefSeq" id="WP_183334561.1">
    <property type="nucleotide sequence ID" value="NZ_JACHZF010000066.1"/>
</dbReference>
<dbReference type="Gene3D" id="3.40.50.300">
    <property type="entry name" value="P-loop containing nucleotide triphosphate hydrolases"/>
    <property type="match status" value="1"/>
</dbReference>
<proteinExistence type="predicted"/>
<dbReference type="PANTHER" id="PTHR47396:SF1">
    <property type="entry name" value="ATP-DEPENDENT HELICASE IRC3-RELATED"/>
    <property type="match status" value="1"/>
</dbReference>
<sequence length="208" mass="22189">MQRLLALGTQQLNSLRQRDPQAAGLVVAADIEHAEAVTQQLEAEGHEVCLVTSRDTLAHVRLEAFRLASTPWIVAVGMVAEGVDIPRLRVGCYLSHIRTEQHFRQVLGRIIRRLGEGDPDCYFYALNDTLLAQMARRLSDDLPQDLAKVALNTDLPGPMGGHGAAPQADSPTTPNVPEPAAAATGSPPGNTEPAPTVKLVGASAAVRL</sequence>
<dbReference type="PANTHER" id="PTHR47396">
    <property type="entry name" value="TYPE I RESTRICTION ENZYME ECOKI R PROTEIN"/>
    <property type="match status" value="1"/>
</dbReference>
<evidence type="ECO:0000313" key="3">
    <source>
        <dbReference type="Proteomes" id="UP000553442"/>
    </source>
</evidence>
<keyword evidence="2" id="KW-0378">Hydrolase</keyword>
<comment type="caution">
    <text evidence="2">The sequence shown here is derived from an EMBL/GenBank/DDBJ whole genome shotgun (WGS) entry which is preliminary data.</text>
</comment>